<keyword evidence="2" id="KW-0479">Metal-binding</keyword>
<reference evidence="9" key="1">
    <citation type="submission" date="2022-08" db="EMBL/GenBank/DDBJ databases">
        <authorList>
            <person name="Vandamme P."/>
            <person name="Hettiarachchi A."/>
            <person name="Peeters C."/>
            <person name="Cnockaert M."/>
            <person name="Carlier A."/>
        </authorList>
    </citation>
    <scope>NUCLEOTIDE SEQUENCE</scope>
    <source>
        <strain evidence="9">LMG 31809</strain>
    </source>
</reference>
<dbReference type="AlphaFoldDB" id="A0A9X3U0J6"/>
<evidence type="ECO:0000256" key="1">
    <source>
        <dbReference type="ARBA" id="ARBA00022670"/>
    </source>
</evidence>
<dbReference type="PANTHER" id="PTHR30471:SF3">
    <property type="entry name" value="UPF0758 PROTEIN YEES-RELATED"/>
    <property type="match status" value="1"/>
</dbReference>
<keyword evidence="5" id="KW-0482">Metalloprotease</keyword>
<evidence type="ECO:0000313" key="9">
    <source>
        <dbReference type="EMBL" id="MDA5194812.1"/>
    </source>
</evidence>
<gene>
    <name evidence="9" type="primary">radC</name>
    <name evidence="9" type="ORF">NYP16_12700</name>
</gene>
<keyword evidence="4" id="KW-0862">Zinc</keyword>
<dbReference type="InterPro" id="IPR025657">
    <property type="entry name" value="RadC_JAB"/>
</dbReference>
<name>A0A9X3U0J6_9PROT</name>
<evidence type="ECO:0000256" key="2">
    <source>
        <dbReference type="ARBA" id="ARBA00022723"/>
    </source>
</evidence>
<evidence type="ECO:0000256" key="4">
    <source>
        <dbReference type="ARBA" id="ARBA00022833"/>
    </source>
</evidence>
<dbReference type="NCBIfam" id="TIGR00608">
    <property type="entry name" value="radc"/>
    <property type="match status" value="1"/>
</dbReference>
<evidence type="ECO:0000313" key="10">
    <source>
        <dbReference type="Proteomes" id="UP001141619"/>
    </source>
</evidence>
<comment type="caution">
    <text evidence="9">The sequence shown here is derived from an EMBL/GenBank/DDBJ whole genome shotgun (WGS) entry which is preliminary data.</text>
</comment>
<keyword evidence="1" id="KW-0645">Protease</keyword>
<dbReference type="InterPro" id="IPR020891">
    <property type="entry name" value="UPF0758_CS"/>
</dbReference>
<dbReference type="PANTHER" id="PTHR30471">
    <property type="entry name" value="DNA REPAIR PROTEIN RADC"/>
    <property type="match status" value="1"/>
</dbReference>
<dbReference type="Pfam" id="PF04002">
    <property type="entry name" value="RadC"/>
    <property type="match status" value="1"/>
</dbReference>
<dbReference type="GO" id="GO:0006508">
    <property type="term" value="P:proteolysis"/>
    <property type="evidence" value="ECO:0007669"/>
    <property type="project" value="UniProtKB-KW"/>
</dbReference>
<comment type="similarity">
    <text evidence="6">Belongs to the UPF0758 family.</text>
</comment>
<dbReference type="CDD" id="cd08071">
    <property type="entry name" value="MPN_DUF2466"/>
    <property type="match status" value="1"/>
</dbReference>
<dbReference type="Gene3D" id="3.40.140.10">
    <property type="entry name" value="Cytidine Deaminase, domain 2"/>
    <property type="match status" value="1"/>
</dbReference>
<dbReference type="Proteomes" id="UP001141619">
    <property type="component" value="Unassembled WGS sequence"/>
</dbReference>
<dbReference type="RefSeq" id="WP_274944519.1">
    <property type="nucleotide sequence ID" value="NZ_JANWOI010000004.1"/>
</dbReference>
<evidence type="ECO:0000259" key="8">
    <source>
        <dbReference type="PROSITE" id="PS50249"/>
    </source>
</evidence>
<feature type="compositionally biased region" description="Polar residues" evidence="7">
    <location>
        <begin position="8"/>
        <end position="18"/>
    </location>
</feature>
<dbReference type="EMBL" id="JANWOI010000004">
    <property type="protein sequence ID" value="MDA5194812.1"/>
    <property type="molecule type" value="Genomic_DNA"/>
</dbReference>
<sequence>MSVRVDSLSISALSSPNNERSDIKSWPKTENNTPHLTRKRKEVKCSGSRPNRARDFQKNTWHIPTYRERLRDRFLTQSRAILTQYELLELLISITDPKSDIKAMTTELCKKFGSLGSILSAPRKRLAEIPGINDDIMAAFQIIKATAIELQREEIMDQPVISSWKALIGYCRSAMAHEHEEQLRILFLNKNNMLMLDEVQSYGTVDQTPFYTREVIKRTLEIGATAIIVVHNHPSGDPTPSKEDVEITRKLKEAAAKLDIAVHDHLIIAKSGHASFKTLGLL</sequence>
<accession>A0A9X3U0J6</accession>
<proteinExistence type="inferred from homology"/>
<dbReference type="GO" id="GO:0008237">
    <property type="term" value="F:metallopeptidase activity"/>
    <property type="evidence" value="ECO:0007669"/>
    <property type="project" value="UniProtKB-KW"/>
</dbReference>
<keyword evidence="10" id="KW-1185">Reference proteome</keyword>
<organism evidence="9 10">
    <name type="scientific">Govanella unica</name>
    <dbReference type="NCBI Taxonomy" id="2975056"/>
    <lineage>
        <taxon>Bacteria</taxon>
        <taxon>Pseudomonadati</taxon>
        <taxon>Pseudomonadota</taxon>
        <taxon>Alphaproteobacteria</taxon>
        <taxon>Emcibacterales</taxon>
        <taxon>Govanellaceae</taxon>
        <taxon>Govanella</taxon>
    </lineage>
</organism>
<reference evidence="9" key="2">
    <citation type="journal article" date="2023" name="Syst. Appl. Microbiol.">
        <title>Govania unica gen. nov., sp. nov., a rare biosphere bacterium that represents a novel family in the class Alphaproteobacteria.</title>
        <authorList>
            <person name="Vandamme P."/>
            <person name="Peeters C."/>
            <person name="Hettiarachchi A."/>
            <person name="Cnockaert M."/>
            <person name="Carlier A."/>
        </authorList>
    </citation>
    <scope>NUCLEOTIDE SEQUENCE</scope>
    <source>
        <strain evidence="9">LMG 31809</strain>
    </source>
</reference>
<dbReference type="GO" id="GO:0046872">
    <property type="term" value="F:metal ion binding"/>
    <property type="evidence" value="ECO:0007669"/>
    <property type="project" value="UniProtKB-KW"/>
</dbReference>
<protein>
    <submittedName>
        <fullName evidence="9">DNA repair protein RadC</fullName>
    </submittedName>
</protein>
<evidence type="ECO:0000256" key="5">
    <source>
        <dbReference type="ARBA" id="ARBA00023049"/>
    </source>
</evidence>
<dbReference type="PROSITE" id="PS01302">
    <property type="entry name" value="UPF0758"/>
    <property type="match status" value="1"/>
</dbReference>
<evidence type="ECO:0000256" key="6">
    <source>
        <dbReference type="RuleBase" id="RU003797"/>
    </source>
</evidence>
<keyword evidence="3" id="KW-0378">Hydrolase</keyword>
<feature type="domain" description="MPN" evidence="8">
    <location>
        <begin position="160"/>
        <end position="282"/>
    </location>
</feature>
<evidence type="ECO:0000256" key="7">
    <source>
        <dbReference type="SAM" id="MobiDB-lite"/>
    </source>
</evidence>
<feature type="region of interest" description="Disordered" evidence="7">
    <location>
        <begin position="1"/>
        <end position="51"/>
    </location>
</feature>
<dbReference type="InterPro" id="IPR037518">
    <property type="entry name" value="MPN"/>
</dbReference>
<evidence type="ECO:0000256" key="3">
    <source>
        <dbReference type="ARBA" id="ARBA00022801"/>
    </source>
</evidence>
<dbReference type="InterPro" id="IPR001405">
    <property type="entry name" value="UPF0758"/>
</dbReference>
<dbReference type="SUPFAM" id="SSF102712">
    <property type="entry name" value="JAB1/MPN domain"/>
    <property type="match status" value="1"/>
</dbReference>
<dbReference type="PROSITE" id="PS50249">
    <property type="entry name" value="MPN"/>
    <property type="match status" value="1"/>
</dbReference>
<dbReference type="NCBIfam" id="NF000642">
    <property type="entry name" value="PRK00024.1"/>
    <property type="match status" value="1"/>
</dbReference>